<keyword evidence="5" id="KW-0175">Coiled coil</keyword>
<feature type="compositionally biased region" description="Low complexity" evidence="6">
    <location>
        <begin position="388"/>
        <end position="403"/>
    </location>
</feature>
<dbReference type="EMBL" id="MLAK01000754">
    <property type="protein sequence ID" value="OHT05539.1"/>
    <property type="molecule type" value="Genomic_DNA"/>
</dbReference>
<dbReference type="SUPFAM" id="SSF56112">
    <property type="entry name" value="Protein kinase-like (PK-like)"/>
    <property type="match status" value="1"/>
</dbReference>
<evidence type="ECO:0000256" key="1">
    <source>
        <dbReference type="ARBA" id="ARBA00004496"/>
    </source>
</evidence>
<dbReference type="VEuPathDB" id="TrichDB:TRFO_26679"/>
<evidence type="ECO:0000256" key="4">
    <source>
        <dbReference type="PROSITE-ProRule" id="PRU10141"/>
    </source>
</evidence>
<dbReference type="Pfam" id="PF00069">
    <property type="entry name" value="Pkinase"/>
    <property type="match status" value="1"/>
</dbReference>
<dbReference type="PROSITE" id="PS50011">
    <property type="entry name" value="PROTEIN_KINASE_DOM"/>
    <property type="match status" value="1"/>
</dbReference>
<dbReference type="Gene3D" id="1.10.510.10">
    <property type="entry name" value="Transferase(Phosphotransferase) domain 1"/>
    <property type="match status" value="1"/>
</dbReference>
<evidence type="ECO:0000256" key="5">
    <source>
        <dbReference type="SAM" id="Coils"/>
    </source>
</evidence>
<dbReference type="Proteomes" id="UP000179807">
    <property type="component" value="Unassembled WGS sequence"/>
</dbReference>
<evidence type="ECO:0000256" key="6">
    <source>
        <dbReference type="SAM" id="MobiDB-lite"/>
    </source>
</evidence>
<feature type="compositionally biased region" description="Polar residues" evidence="6">
    <location>
        <begin position="301"/>
        <end position="316"/>
    </location>
</feature>
<dbReference type="InterPro" id="IPR011009">
    <property type="entry name" value="Kinase-like_dom_sf"/>
</dbReference>
<dbReference type="GO" id="GO:0043539">
    <property type="term" value="F:protein serine/threonine kinase activator activity"/>
    <property type="evidence" value="ECO:0007669"/>
    <property type="project" value="InterPro"/>
</dbReference>
<dbReference type="InterPro" id="IPR047173">
    <property type="entry name" value="STRAD_A/B-like"/>
</dbReference>
<keyword evidence="4" id="KW-0067">ATP-binding</keyword>
<feature type="region of interest" description="Disordered" evidence="6">
    <location>
        <begin position="340"/>
        <end position="416"/>
    </location>
</feature>
<feature type="coiled-coil region" evidence="5">
    <location>
        <begin position="423"/>
        <end position="457"/>
    </location>
</feature>
<keyword evidence="9" id="KW-1185">Reference proteome</keyword>
<proteinExistence type="inferred from homology"/>
<dbReference type="AlphaFoldDB" id="A0A1J4K2W6"/>
<feature type="compositionally biased region" description="Polar residues" evidence="6">
    <location>
        <begin position="404"/>
        <end position="416"/>
    </location>
</feature>
<dbReference type="RefSeq" id="XP_068358675.1">
    <property type="nucleotide sequence ID" value="XM_068505096.1"/>
</dbReference>
<keyword evidence="8" id="KW-0808">Transferase</keyword>
<comment type="similarity">
    <text evidence="2">Belongs to the protein kinase superfamily. STE Ser/Thr protein kinase family. STE20 subfamily.</text>
</comment>
<evidence type="ECO:0000256" key="2">
    <source>
        <dbReference type="ARBA" id="ARBA00008874"/>
    </source>
</evidence>
<dbReference type="SMART" id="SM00220">
    <property type="entry name" value="S_TKc"/>
    <property type="match status" value="1"/>
</dbReference>
<dbReference type="GeneID" id="94839800"/>
<protein>
    <submittedName>
        <fullName evidence="8">STE20/SPS1-related proline-alanine-rich protein kinase</fullName>
    </submittedName>
</protein>
<dbReference type="GO" id="GO:0005737">
    <property type="term" value="C:cytoplasm"/>
    <property type="evidence" value="ECO:0007669"/>
    <property type="project" value="UniProtKB-SubCell"/>
</dbReference>
<evidence type="ECO:0000313" key="8">
    <source>
        <dbReference type="EMBL" id="OHT05539.1"/>
    </source>
</evidence>
<dbReference type="InterPro" id="IPR000719">
    <property type="entry name" value="Prot_kinase_dom"/>
</dbReference>
<comment type="caution">
    <text evidence="8">The sequence shown here is derived from an EMBL/GenBank/DDBJ whole genome shotgun (WGS) entry which is preliminary data.</text>
</comment>
<accession>A0A1J4K2W6</accession>
<dbReference type="GO" id="GO:0005524">
    <property type="term" value="F:ATP binding"/>
    <property type="evidence" value="ECO:0007669"/>
    <property type="project" value="UniProtKB-UniRule"/>
</dbReference>
<dbReference type="InterPro" id="IPR017441">
    <property type="entry name" value="Protein_kinase_ATP_BS"/>
</dbReference>
<evidence type="ECO:0000259" key="7">
    <source>
        <dbReference type="PROSITE" id="PS50011"/>
    </source>
</evidence>
<evidence type="ECO:0000256" key="3">
    <source>
        <dbReference type="ARBA" id="ARBA00022490"/>
    </source>
</evidence>
<name>A0A1J4K2W6_9EUKA</name>
<gene>
    <name evidence="8" type="primary">Stk39</name>
    <name evidence="8" type="ORF">TRFO_26679</name>
</gene>
<dbReference type="OrthoDB" id="248923at2759"/>
<organism evidence="8 9">
    <name type="scientific">Tritrichomonas foetus</name>
    <dbReference type="NCBI Taxonomy" id="1144522"/>
    <lineage>
        <taxon>Eukaryota</taxon>
        <taxon>Metamonada</taxon>
        <taxon>Parabasalia</taxon>
        <taxon>Tritrichomonadida</taxon>
        <taxon>Tritrichomonadidae</taxon>
        <taxon>Tritrichomonas</taxon>
    </lineage>
</organism>
<dbReference type="InterPro" id="IPR001245">
    <property type="entry name" value="Ser-Thr/Tyr_kinase_cat_dom"/>
</dbReference>
<feature type="region of interest" description="Disordered" evidence="6">
    <location>
        <begin position="299"/>
        <end position="328"/>
    </location>
</feature>
<dbReference type="FunFam" id="1.10.510.10:FF:000837">
    <property type="entry name" value="STE family protein kinase"/>
    <property type="match status" value="1"/>
</dbReference>
<reference evidence="8" key="1">
    <citation type="submission" date="2016-10" db="EMBL/GenBank/DDBJ databases">
        <authorList>
            <person name="Benchimol M."/>
            <person name="Almeida L.G."/>
            <person name="Vasconcelos A.T."/>
            <person name="Perreira-Neves A."/>
            <person name="Rosa I.A."/>
            <person name="Tasca T."/>
            <person name="Bogo M.R."/>
            <person name="de Souza W."/>
        </authorList>
    </citation>
    <scope>NUCLEOTIDE SEQUENCE [LARGE SCALE GENOMIC DNA]</scope>
    <source>
        <strain evidence="8">K</strain>
    </source>
</reference>
<keyword evidence="8" id="KW-0418">Kinase</keyword>
<dbReference type="PROSITE" id="PS00107">
    <property type="entry name" value="PROTEIN_KINASE_ATP"/>
    <property type="match status" value="1"/>
</dbReference>
<feature type="compositionally biased region" description="Low complexity" evidence="6">
    <location>
        <begin position="340"/>
        <end position="369"/>
    </location>
</feature>
<keyword evidence="4" id="KW-0547">Nucleotide-binding</keyword>
<dbReference type="GO" id="GO:0004672">
    <property type="term" value="F:protein kinase activity"/>
    <property type="evidence" value="ECO:0007669"/>
    <property type="project" value="InterPro"/>
</dbReference>
<evidence type="ECO:0000313" key="9">
    <source>
        <dbReference type="Proteomes" id="UP000179807"/>
    </source>
</evidence>
<sequence length="457" mass="50946">MTTEHFNYPLDASQYKLLDCIGRGATSEVYAAQCLANNSMVAIKLVNLEAYPLEIEFLRQEVAFWSSTQHEQVVQYYGSFVSGPMLYILMEYMAGGSVSDIMRFSYPKGFPDESVIATILLAILKALDYIHSHNELHRDVKPGNALIGSDGKVKIGDFGVAATLLENGQRRRARYTVIGTPCYMAPEILQEELGYTQKADIWSFGITAIELATGSAPYSNLQPLAVVQKILKAPPPHLTVDQGFSPELCNLVKLCLNHDPTKRPSAQELLQLPFFKKVQSPDYIKDAIVNKLPSLEKRYGKTNSNSPNNFVQSAPKPNTDWDFGDSKPQIDILTFNLPQNQQKPQPQQQQQQQQQGLQQQQVQQKPVQNDQKENDEGVRKGRFKVTKQPSNPVQQQNQQIPQSASLPSNVTTESSTAGLEAVVASLTEKVVKLSEENQQIRAEIRSLLEAVQSLGKK</sequence>
<dbReference type="PRINTS" id="PR00109">
    <property type="entry name" value="TYRKINASE"/>
</dbReference>
<keyword evidence="3" id="KW-0963">Cytoplasm</keyword>
<dbReference type="PANTHER" id="PTHR48014:SF21">
    <property type="entry name" value="SERINE_THREONINE-PROTEIN KINASE FRAY2"/>
    <property type="match status" value="1"/>
</dbReference>
<feature type="binding site" evidence="4">
    <location>
        <position position="44"/>
    </location>
    <ligand>
        <name>ATP</name>
        <dbReference type="ChEBI" id="CHEBI:30616"/>
    </ligand>
</feature>
<dbReference type="PANTHER" id="PTHR48014">
    <property type="entry name" value="SERINE/THREONINE-PROTEIN KINASE FRAY2"/>
    <property type="match status" value="1"/>
</dbReference>
<feature type="compositionally biased region" description="Basic and acidic residues" evidence="6">
    <location>
        <begin position="370"/>
        <end position="379"/>
    </location>
</feature>
<comment type="subcellular location">
    <subcellularLocation>
        <location evidence="1">Cytoplasm</location>
    </subcellularLocation>
</comment>
<feature type="domain" description="Protein kinase" evidence="7">
    <location>
        <begin position="15"/>
        <end position="275"/>
    </location>
</feature>